<evidence type="ECO:0000313" key="12">
    <source>
        <dbReference type="Proteomes" id="UP000321638"/>
    </source>
</evidence>
<dbReference type="GO" id="GO:0003924">
    <property type="term" value="F:GTPase activity"/>
    <property type="evidence" value="ECO:0007669"/>
    <property type="project" value="UniProtKB-UniRule"/>
</dbReference>
<keyword evidence="3 6" id="KW-0547">Nucleotide-binding</keyword>
<dbReference type="PANTHER" id="PTHR42698:SF1">
    <property type="entry name" value="GTPASE ERA, MITOCHONDRIAL"/>
    <property type="match status" value="1"/>
</dbReference>
<evidence type="ECO:0000256" key="3">
    <source>
        <dbReference type="ARBA" id="ARBA00022741"/>
    </source>
</evidence>
<evidence type="ECO:0000259" key="10">
    <source>
        <dbReference type="PROSITE" id="PS51713"/>
    </source>
</evidence>
<dbReference type="PANTHER" id="PTHR42698">
    <property type="entry name" value="GTPASE ERA"/>
    <property type="match status" value="1"/>
</dbReference>
<comment type="subcellular location">
    <subcellularLocation>
        <location evidence="6">Cytoplasm</location>
    </subcellularLocation>
    <subcellularLocation>
        <location evidence="6">Cell membrane</location>
        <topology evidence="6">Peripheral membrane protein</topology>
    </subcellularLocation>
</comment>
<dbReference type="GO" id="GO:0070181">
    <property type="term" value="F:small ribosomal subunit rRNA binding"/>
    <property type="evidence" value="ECO:0007669"/>
    <property type="project" value="UniProtKB-UniRule"/>
</dbReference>
<dbReference type="InterPro" id="IPR015946">
    <property type="entry name" value="KH_dom-like_a/b"/>
</dbReference>
<comment type="caution">
    <text evidence="11">The sequence shown here is derived from an EMBL/GenBank/DDBJ whole genome shotgun (WGS) entry which is preliminary data.</text>
</comment>
<keyword evidence="4 6" id="KW-0694">RNA-binding</keyword>
<dbReference type="GO" id="GO:0000028">
    <property type="term" value="P:ribosomal small subunit assembly"/>
    <property type="evidence" value="ECO:0007669"/>
    <property type="project" value="TreeGrafter"/>
</dbReference>
<evidence type="ECO:0000256" key="2">
    <source>
        <dbReference type="ARBA" id="ARBA00020484"/>
    </source>
</evidence>
<dbReference type="NCBIfam" id="TIGR00436">
    <property type="entry name" value="era"/>
    <property type="match status" value="1"/>
</dbReference>
<protein>
    <recommendedName>
        <fullName evidence="2 6">GTPase Era</fullName>
    </recommendedName>
</protein>
<dbReference type="InterPro" id="IPR004044">
    <property type="entry name" value="KH_dom_type_2"/>
</dbReference>
<dbReference type="NCBIfam" id="TIGR00231">
    <property type="entry name" value="small_GTP"/>
    <property type="match status" value="1"/>
</dbReference>
<sequence length="308" mass="33728">MTEPADNTRAGFVALLGAPNAGKSTLLNALVGGKVSIVSPKAQTTRTRVLGIAMRDLPDGTRAQIAFVDTPGIHGRRQRRLERAMVRAAWQGAADADLVAVLVDAARGFGDEARAVVAGLRDIGKPCVLVFNKIDLIRRDKLLALSAAANAAYAFERTFMVSAKTGNGLDDFADWLATALPAGPLLYPEDQLTDMPLRLLAAEIVREQVFLQLHDELPYEAAVETEAWTERPDGSARVDCAVFVMRESQRPIVLGEGGARIKMIGSRARKQLIDIVDRPVHLFLTVKVKERWAEDRIRYGEWGLDYDV</sequence>
<dbReference type="InterPro" id="IPR005662">
    <property type="entry name" value="GTPase_Era-like"/>
</dbReference>
<dbReference type="HAMAP" id="MF_00367">
    <property type="entry name" value="GTPase_Era"/>
    <property type="match status" value="1"/>
</dbReference>
<evidence type="ECO:0000256" key="4">
    <source>
        <dbReference type="ARBA" id="ARBA00022884"/>
    </source>
</evidence>
<dbReference type="SUPFAM" id="SSF52540">
    <property type="entry name" value="P-loop containing nucleoside triphosphate hydrolases"/>
    <property type="match status" value="1"/>
</dbReference>
<evidence type="ECO:0000259" key="9">
    <source>
        <dbReference type="PROSITE" id="PS50823"/>
    </source>
</evidence>
<organism evidence="11 12">
    <name type="scientific">Vineibacter terrae</name>
    <dbReference type="NCBI Taxonomy" id="2586908"/>
    <lineage>
        <taxon>Bacteria</taxon>
        <taxon>Pseudomonadati</taxon>
        <taxon>Pseudomonadota</taxon>
        <taxon>Alphaproteobacteria</taxon>
        <taxon>Hyphomicrobiales</taxon>
        <taxon>Vineibacter</taxon>
    </lineage>
</organism>
<dbReference type="Proteomes" id="UP000321638">
    <property type="component" value="Unassembled WGS sequence"/>
</dbReference>
<feature type="region of interest" description="G4" evidence="7">
    <location>
        <begin position="132"/>
        <end position="135"/>
    </location>
</feature>
<dbReference type="CDD" id="cd04163">
    <property type="entry name" value="Era"/>
    <property type="match status" value="1"/>
</dbReference>
<keyword evidence="6" id="KW-0690">Ribosome biogenesis</keyword>
<feature type="binding site" evidence="6">
    <location>
        <begin position="17"/>
        <end position="24"/>
    </location>
    <ligand>
        <name>GTP</name>
        <dbReference type="ChEBI" id="CHEBI:37565"/>
    </ligand>
</feature>
<dbReference type="SUPFAM" id="SSF54814">
    <property type="entry name" value="Prokaryotic type KH domain (KH-domain type II)"/>
    <property type="match status" value="1"/>
</dbReference>
<dbReference type="RefSeq" id="WP_147851956.1">
    <property type="nucleotide sequence ID" value="NZ_VDUZ01000067.1"/>
</dbReference>
<dbReference type="CDD" id="cd22534">
    <property type="entry name" value="KH-II_Era"/>
    <property type="match status" value="1"/>
</dbReference>
<feature type="domain" description="KH type-2" evidence="9">
    <location>
        <begin position="213"/>
        <end position="290"/>
    </location>
</feature>
<dbReference type="InterPro" id="IPR027417">
    <property type="entry name" value="P-loop_NTPase"/>
</dbReference>
<feature type="region of interest" description="G3" evidence="7">
    <location>
        <begin position="69"/>
        <end position="72"/>
    </location>
</feature>
<dbReference type="GO" id="GO:0005829">
    <property type="term" value="C:cytosol"/>
    <property type="evidence" value="ECO:0007669"/>
    <property type="project" value="TreeGrafter"/>
</dbReference>
<dbReference type="GO" id="GO:0043024">
    <property type="term" value="F:ribosomal small subunit binding"/>
    <property type="evidence" value="ECO:0007669"/>
    <property type="project" value="TreeGrafter"/>
</dbReference>
<evidence type="ECO:0000256" key="7">
    <source>
        <dbReference type="PROSITE-ProRule" id="PRU01050"/>
    </source>
</evidence>
<keyword evidence="5 6" id="KW-0342">GTP-binding</keyword>
<dbReference type="AlphaFoldDB" id="A0A5C8P939"/>
<dbReference type="Pfam" id="PF01926">
    <property type="entry name" value="MMR_HSR1"/>
    <property type="match status" value="1"/>
</dbReference>
<dbReference type="OrthoDB" id="9805918at2"/>
<feature type="region of interest" description="G1" evidence="7">
    <location>
        <begin position="17"/>
        <end position="24"/>
    </location>
</feature>
<dbReference type="PROSITE" id="PS50823">
    <property type="entry name" value="KH_TYPE_2"/>
    <property type="match status" value="1"/>
</dbReference>
<dbReference type="InterPro" id="IPR006073">
    <property type="entry name" value="GTP-bd"/>
</dbReference>
<dbReference type="InterPro" id="IPR005225">
    <property type="entry name" value="Small_GTP-bd"/>
</dbReference>
<feature type="region of interest" description="G5" evidence="7">
    <location>
        <begin position="161"/>
        <end position="163"/>
    </location>
</feature>
<proteinExistence type="inferred from homology"/>
<dbReference type="InterPro" id="IPR030388">
    <property type="entry name" value="G_ERA_dom"/>
</dbReference>
<evidence type="ECO:0000256" key="8">
    <source>
        <dbReference type="RuleBase" id="RU003761"/>
    </source>
</evidence>
<gene>
    <name evidence="6" type="primary">era</name>
    <name evidence="11" type="ORF">FHP25_36565</name>
</gene>
<dbReference type="InterPro" id="IPR009019">
    <property type="entry name" value="KH_sf_prok-type"/>
</dbReference>
<keyword evidence="6" id="KW-0472">Membrane</keyword>
<dbReference type="Gene3D" id="3.30.300.20">
    <property type="match status" value="1"/>
</dbReference>
<dbReference type="EMBL" id="VDUZ01000067">
    <property type="protein sequence ID" value="TXL70026.1"/>
    <property type="molecule type" value="Genomic_DNA"/>
</dbReference>
<evidence type="ECO:0000256" key="6">
    <source>
        <dbReference type="HAMAP-Rule" id="MF_00367"/>
    </source>
</evidence>
<dbReference type="Pfam" id="PF07650">
    <property type="entry name" value="KH_2"/>
    <property type="match status" value="1"/>
</dbReference>
<comment type="similarity">
    <text evidence="1 6 7 8">Belongs to the TRAFAC class TrmE-Era-EngA-EngB-Septin-like GTPase superfamily. Era GTPase family.</text>
</comment>
<keyword evidence="6" id="KW-1003">Cell membrane</keyword>
<keyword evidence="6" id="KW-0699">rRNA-binding</keyword>
<evidence type="ECO:0000256" key="5">
    <source>
        <dbReference type="ARBA" id="ARBA00023134"/>
    </source>
</evidence>
<accession>A0A5C8P939</accession>
<feature type="binding site" evidence="6">
    <location>
        <begin position="132"/>
        <end position="135"/>
    </location>
    <ligand>
        <name>GTP</name>
        <dbReference type="ChEBI" id="CHEBI:37565"/>
    </ligand>
</feature>
<evidence type="ECO:0000313" key="11">
    <source>
        <dbReference type="EMBL" id="TXL70026.1"/>
    </source>
</evidence>
<dbReference type="PROSITE" id="PS51713">
    <property type="entry name" value="G_ERA"/>
    <property type="match status" value="1"/>
</dbReference>
<keyword evidence="6" id="KW-0963">Cytoplasm</keyword>
<feature type="region of interest" description="G2" evidence="7">
    <location>
        <begin position="43"/>
        <end position="47"/>
    </location>
</feature>
<keyword evidence="12" id="KW-1185">Reference proteome</keyword>
<dbReference type="Gene3D" id="3.40.50.300">
    <property type="entry name" value="P-loop containing nucleotide triphosphate hydrolases"/>
    <property type="match status" value="1"/>
</dbReference>
<reference evidence="11 12" key="1">
    <citation type="submission" date="2019-06" db="EMBL/GenBank/DDBJ databases">
        <title>New taxonomy in bacterial strain CC-CFT640, isolated from vineyard.</title>
        <authorList>
            <person name="Lin S.-Y."/>
            <person name="Tsai C.-F."/>
            <person name="Young C.-C."/>
        </authorList>
    </citation>
    <scope>NUCLEOTIDE SEQUENCE [LARGE SCALE GENOMIC DNA]</scope>
    <source>
        <strain evidence="11 12">CC-CFT640</strain>
    </source>
</reference>
<dbReference type="NCBIfam" id="NF000908">
    <property type="entry name" value="PRK00089.1"/>
    <property type="match status" value="1"/>
</dbReference>
<comment type="subunit">
    <text evidence="6">Monomer.</text>
</comment>
<evidence type="ECO:0000256" key="1">
    <source>
        <dbReference type="ARBA" id="ARBA00007921"/>
    </source>
</evidence>
<comment type="function">
    <text evidence="6">An essential GTPase that binds both GDP and GTP, with rapid nucleotide exchange. Plays a role in 16S rRNA processing and 30S ribosomal subunit biogenesis and possibly also in cell cycle regulation and energy metabolism.</text>
</comment>
<feature type="binding site" evidence="6">
    <location>
        <begin position="69"/>
        <end position="73"/>
    </location>
    <ligand>
        <name>GTP</name>
        <dbReference type="ChEBI" id="CHEBI:37565"/>
    </ligand>
</feature>
<feature type="domain" description="Era-type G" evidence="10">
    <location>
        <begin position="9"/>
        <end position="182"/>
    </location>
</feature>
<dbReference type="GO" id="GO:0005525">
    <property type="term" value="F:GTP binding"/>
    <property type="evidence" value="ECO:0007669"/>
    <property type="project" value="UniProtKB-UniRule"/>
</dbReference>
<name>A0A5C8P939_9HYPH</name>
<dbReference type="GO" id="GO:0005886">
    <property type="term" value="C:plasma membrane"/>
    <property type="evidence" value="ECO:0007669"/>
    <property type="project" value="UniProtKB-SubCell"/>
</dbReference>